<reference evidence="10" key="1">
    <citation type="submission" date="2023-06" db="EMBL/GenBank/DDBJ databases">
        <authorList>
            <person name="Delattre M."/>
        </authorList>
    </citation>
    <scope>NUCLEOTIDE SEQUENCE</scope>
    <source>
        <strain evidence="10">AF72</strain>
    </source>
</reference>
<evidence type="ECO:0000256" key="6">
    <source>
        <dbReference type="ARBA" id="ARBA00023136"/>
    </source>
</evidence>
<evidence type="ECO:0000256" key="4">
    <source>
        <dbReference type="ARBA" id="ARBA00022737"/>
    </source>
</evidence>
<dbReference type="Gene3D" id="2.40.128.620">
    <property type="match status" value="1"/>
</dbReference>
<gene>
    <name evidence="10" type="ORF">MSPICULIGERA_LOCUS10238</name>
</gene>
<accession>A0AA36G0X8</accession>
<feature type="non-terminal residue" evidence="10">
    <location>
        <position position="1"/>
    </location>
</feature>
<dbReference type="PROSITE" id="PS50068">
    <property type="entry name" value="LDLRA_2"/>
    <property type="match status" value="2"/>
</dbReference>
<evidence type="ECO:0000256" key="3">
    <source>
        <dbReference type="ARBA" id="ARBA00022692"/>
    </source>
</evidence>
<dbReference type="InterPro" id="IPR023415">
    <property type="entry name" value="LDLR_class-A_CS"/>
</dbReference>
<dbReference type="Pfam" id="PF00057">
    <property type="entry name" value="Ldl_recept_a"/>
    <property type="match status" value="2"/>
</dbReference>
<organism evidence="10 11">
    <name type="scientific">Mesorhabditis spiculigera</name>
    <dbReference type="NCBI Taxonomy" id="96644"/>
    <lineage>
        <taxon>Eukaryota</taxon>
        <taxon>Metazoa</taxon>
        <taxon>Ecdysozoa</taxon>
        <taxon>Nematoda</taxon>
        <taxon>Chromadorea</taxon>
        <taxon>Rhabditida</taxon>
        <taxon>Rhabditina</taxon>
        <taxon>Rhabditomorpha</taxon>
        <taxon>Rhabditoidea</taxon>
        <taxon>Rhabditidae</taxon>
        <taxon>Mesorhabditinae</taxon>
        <taxon>Mesorhabditis</taxon>
    </lineage>
</organism>
<dbReference type="SUPFAM" id="SSF57424">
    <property type="entry name" value="LDL receptor-like module"/>
    <property type="match status" value="2"/>
</dbReference>
<keyword evidence="11" id="KW-1185">Reference proteome</keyword>
<protein>
    <submittedName>
        <fullName evidence="10">Uncharacterized protein</fullName>
    </submittedName>
</protein>
<feature type="signal peptide" evidence="9">
    <location>
        <begin position="1"/>
        <end position="20"/>
    </location>
</feature>
<dbReference type="PANTHER" id="PTHR24270:SF62">
    <property type="entry name" value="LOW-DENSITY LIPOPROTEIN RECEPTOR-RELATED PROTEIN 2"/>
    <property type="match status" value="1"/>
</dbReference>
<dbReference type="PRINTS" id="PR00261">
    <property type="entry name" value="LDLRECEPTOR"/>
</dbReference>
<dbReference type="InterPro" id="IPR036055">
    <property type="entry name" value="LDL_receptor-like_sf"/>
</dbReference>
<comment type="caution">
    <text evidence="10">The sequence shown here is derived from an EMBL/GenBank/DDBJ whole genome shotgun (WGS) entry which is preliminary data.</text>
</comment>
<proteinExistence type="predicted"/>
<dbReference type="InterPro" id="IPR002172">
    <property type="entry name" value="LDrepeatLR_classA_rpt"/>
</dbReference>
<dbReference type="CDD" id="cd00112">
    <property type="entry name" value="LDLa"/>
    <property type="match status" value="2"/>
</dbReference>
<dbReference type="SMART" id="SM00192">
    <property type="entry name" value="LDLa"/>
    <property type="match status" value="2"/>
</dbReference>
<comment type="caution">
    <text evidence="8">Lacks conserved residue(s) required for the propagation of feature annotation.</text>
</comment>
<evidence type="ECO:0000256" key="9">
    <source>
        <dbReference type="SAM" id="SignalP"/>
    </source>
</evidence>
<dbReference type="Gene3D" id="4.10.400.10">
    <property type="entry name" value="Low-density Lipoprotein Receptor"/>
    <property type="match status" value="1"/>
</dbReference>
<dbReference type="GO" id="GO:0016192">
    <property type="term" value="P:vesicle-mediated transport"/>
    <property type="evidence" value="ECO:0007669"/>
    <property type="project" value="UniProtKB-ARBA"/>
</dbReference>
<dbReference type="GO" id="GO:0012505">
    <property type="term" value="C:endomembrane system"/>
    <property type="evidence" value="ECO:0007669"/>
    <property type="project" value="UniProtKB-SubCell"/>
</dbReference>
<dbReference type="EMBL" id="CATQJA010002584">
    <property type="protein sequence ID" value="CAJ0571840.1"/>
    <property type="molecule type" value="Genomic_DNA"/>
</dbReference>
<name>A0AA36G0X8_9BILA</name>
<dbReference type="AlphaFoldDB" id="A0AA36G0X8"/>
<evidence type="ECO:0000256" key="5">
    <source>
        <dbReference type="ARBA" id="ARBA00022989"/>
    </source>
</evidence>
<evidence type="ECO:0000256" key="7">
    <source>
        <dbReference type="ARBA" id="ARBA00023157"/>
    </source>
</evidence>
<dbReference type="GO" id="GO:0005886">
    <property type="term" value="C:plasma membrane"/>
    <property type="evidence" value="ECO:0007669"/>
    <property type="project" value="TreeGrafter"/>
</dbReference>
<keyword evidence="3" id="KW-0812">Transmembrane</keyword>
<keyword evidence="9" id="KW-0732">Signal</keyword>
<evidence type="ECO:0000256" key="2">
    <source>
        <dbReference type="ARBA" id="ARBA00004308"/>
    </source>
</evidence>
<evidence type="ECO:0000313" key="10">
    <source>
        <dbReference type="EMBL" id="CAJ0571840.1"/>
    </source>
</evidence>
<dbReference type="PANTHER" id="PTHR24270">
    <property type="entry name" value="LOW-DENSITY LIPOPROTEIN RECEPTOR-RELATED"/>
    <property type="match status" value="1"/>
</dbReference>
<sequence length="141" mass="15587">MEGFRFACTVLLLLVLSAKGREDGIALPACDGRGRIRCEDGMQCIDKRWMCDGRYDCEDRSDESPKICKRTKQVVSSGAWPLGGLSGGCLTKWFACRDGGCVAPASVCDGRRDCRDGSDEAAFCVHFNTKMRRKDKDSIVY</sequence>
<comment type="subcellular location">
    <subcellularLocation>
        <location evidence="2">Endomembrane system</location>
    </subcellularLocation>
    <subcellularLocation>
        <location evidence="1">Membrane</location>
        <topology evidence="1">Single-pass membrane protein</topology>
    </subcellularLocation>
</comment>
<keyword evidence="7 8" id="KW-1015">Disulfide bond</keyword>
<keyword evidence="6" id="KW-0472">Membrane</keyword>
<feature type="disulfide bond" evidence="8">
    <location>
        <begin position="96"/>
        <end position="114"/>
    </location>
</feature>
<feature type="chain" id="PRO_5041409604" evidence="9">
    <location>
        <begin position="21"/>
        <end position="141"/>
    </location>
</feature>
<dbReference type="InterPro" id="IPR050685">
    <property type="entry name" value="LDLR"/>
</dbReference>
<keyword evidence="5" id="KW-1133">Transmembrane helix</keyword>
<dbReference type="PROSITE" id="PS01209">
    <property type="entry name" value="LDLRA_1"/>
    <property type="match status" value="2"/>
</dbReference>
<evidence type="ECO:0000313" key="11">
    <source>
        <dbReference type="Proteomes" id="UP001177023"/>
    </source>
</evidence>
<keyword evidence="4" id="KW-0677">Repeat</keyword>
<evidence type="ECO:0000256" key="1">
    <source>
        <dbReference type="ARBA" id="ARBA00004167"/>
    </source>
</evidence>
<feature type="disulfide bond" evidence="8">
    <location>
        <begin position="89"/>
        <end position="101"/>
    </location>
</feature>
<evidence type="ECO:0000256" key="8">
    <source>
        <dbReference type="PROSITE-ProRule" id="PRU00124"/>
    </source>
</evidence>
<dbReference type="Proteomes" id="UP001177023">
    <property type="component" value="Unassembled WGS sequence"/>
</dbReference>